<proteinExistence type="predicted"/>
<evidence type="ECO:0000313" key="1">
    <source>
        <dbReference type="EMBL" id="WQJ54006.1"/>
    </source>
</evidence>
<evidence type="ECO:0000313" key="2">
    <source>
        <dbReference type="Proteomes" id="UP001346559"/>
    </source>
</evidence>
<reference evidence="1 2" key="1">
    <citation type="submission" date="2023-11" db="EMBL/GenBank/DDBJ databases">
        <authorList>
            <person name="Cook R."/>
            <person name="Crisci M."/>
            <person name="Pye H."/>
            <person name="Adriaenssens E."/>
            <person name="Santini J."/>
        </authorList>
    </citation>
    <scope>NUCLEOTIDE SEQUENCE [LARGE SCALE GENOMIC DNA]</scope>
    <source>
        <strain evidence="1">Lak_Megaphage_RVC_AP1_GC26</strain>
    </source>
</reference>
<dbReference type="EMBL" id="OR769218">
    <property type="protein sequence ID" value="WQJ54006.1"/>
    <property type="molecule type" value="Genomic_DNA"/>
</dbReference>
<keyword evidence="2" id="KW-1185">Reference proteome</keyword>
<sequence length="99" mass="11451">MNNIIKTDSIDNINVELKLHILELNIAFAKKTASYPKYPETYGNIVEEIKPGNYVIYGSLPCDTNNITYVQLLKVANCFVDKNGYVIKNRWGYYDKIRK</sequence>
<dbReference type="Proteomes" id="UP001346559">
    <property type="component" value="Segment"/>
</dbReference>
<organism evidence="1 2">
    <name type="scientific">phage Lak_Megaphage_RVC_AP1_GC26</name>
    <dbReference type="NCBI Taxonomy" id="3109224"/>
    <lineage>
        <taxon>Viruses</taxon>
        <taxon>Duplodnaviria</taxon>
        <taxon>Heunggongvirae</taxon>
        <taxon>Uroviricota</taxon>
        <taxon>Caudoviricetes</taxon>
        <taxon>Caudoviricetes code 15 clade</taxon>
    </lineage>
</organism>
<protein>
    <submittedName>
        <fullName evidence="1">Uncharacterized protein</fullName>
    </submittedName>
</protein>
<accession>A0ABZ0Z4B6</accession>
<name>A0ABZ0Z4B6_9CAUD</name>